<protein>
    <submittedName>
        <fullName evidence="1">Uncharacterized protein</fullName>
    </submittedName>
</protein>
<organism evidence="1">
    <name type="scientific">Balaenoptera musculus</name>
    <name type="common">Blue whale</name>
    <dbReference type="NCBI Taxonomy" id="9771"/>
    <lineage>
        <taxon>Eukaryota</taxon>
        <taxon>Metazoa</taxon>
        <taxon>Chordata</taxon>
        <taxon>Craniata</taxon>
        <taxon>Vertebrata</taxon>
        <taxon>Euteleostomi</taxon>
        <taxon>Mammalia</taxon>
        <taxon>Eutheria</taxon>
        <taxon>Laurasiatheria</taxon>
        <taxon>Artiodactyla</taxon>
        <taxon>Whippomorpha</taxon>
        <taxon>Cetacea</taxon>
        <taxon>Mysticeti</taxon>
        <taxon>Balaenopteridae</taxon>
        <taxon>Balaenoptera</taxon>
    </lineage>
</organism>
<dbReference type="Ensembl" id="ENSBMST00010024549.1">
    <property type="protein sequence ID" value="ENSBMSP00010022272.1"/>
    <property type="gene ID" value="ENSBMSG00010016183.1"/>
</dbReference>
<accession>A0A8C0DPC8</accession>
<evidence type="ECO:0000313" key="1">
    <source>
        <dbReference type="Ensembl" id="ENSBMSP00010022272.1"/>
    </source>
</evidence>
<proteinExistence type="predicted"/>
<reference evidence="1" key="1">
    <citation type="submission" date="2023-09" db="UniProtKB">
        <authorList>
            <consortium name="Ensembl"/>
        </authorList>
    </citation>
    <scope>IDENTIFICATION</scope>
</reference>
<dbReference type="AlphaFoldDB" id="A0A8C0DPC8"/>
<name>A0A8C0DPC8_BALMU</name>
<sequence>MDLTDIYRLSLLPAPAASLGKRHNVKKCSYVKLISMETSSSSDNSCDSFASDNFPNTKPKFRYKME</sequence>